<evidence type="ECO:0008006" key="3">
    <source>
        <dbReference type="Google" id="ProtNLM"/>
    </source>
</evidence>
<evidence type="ECO:0000313" key="2">
    <source>
        <dbReference type="Proteomes" id="UP001605036"/>
    </source>
</evidence>
<evidence type="ECO:0000313" key="1">
    <source>
        <dbReference type="EMBL" id="KAL2621494.1"/>
    </source>
</evidence>
<dbReference type="PANTHER" id="PTHR33116">
    <property type="entry name" value="REVERSE TRANSCRIPTASE ZINC-BINDING DOMAIN-CONTAINING PROTEIN-RELATED-RELATED"/>
    <property type="match status" value="1"/>
</dbReference>
<gene>
    <name evidence="1" type="ORF">R1flu_001699</name>
</gene>
<name>A0ABD1Y404_9MARC</name>
<comment type="caution">
    <text evidence="1">The sequence shown here is derived from an EMBL/GenBank/DDBJ whole genome shotgun (WGS) entry which is preliminary data.</text>
</comment>
<dbReference type="AlphaFoldDB" id="A0ABD1Y404"/>
<organism evidence="1 2">
    <name type="scientific">Riccia fluitans</name>
    <dbReference type="NCBI Taxonomy" id="41844"/>
    <lineage>
        <taxon>Eukaryota</taxon>
        <taxon>Viridiplantae</taxon>
        <taxon>Streptophyta</taxon>
        <taxon>Embryophyta</taxon>
        <taxon>Marchantiophyta</taxon>
        <taxon>Marchantiopsida</taxon>
        <taxon>Marchantiidae</taxon>
        <taxon>Marchantiales</taxon>
        <taxon>Ricciaceae</taxon>
        <taxon>Riccia</taxon>
    </lineage>
</organism>
<proteinExistence type="predicted"/>
<sequence>MTIEALRALGEEGENDVLECILEFWKDNKNVIHPQQKDFIRGRAIADNLLAVRTDQEWALKSKQKILLIKLEFEKVYDRIEHRFLWDAMKAMNITSAFSDMAKGLVEGASSKIGRLQGLQITPTRSMLYQLFADDSAVKIRAEGEEYEELHDAVRVYERISGTKLNVRKSKVIPIGLSEIPYWLRDMGRSLNTENSLLSFAGRAVVLQHILSSNPVHILSCITFHQHSLQKLEAIGRLFLWGLGREGRPRIPLIAWSELQKQKGDGGLNLISFDTQGKAMRMRQCAKMLTATTERLGYHHGANLQKCFKFGVDAKLVRRQTSHTIEEWKAWALSSPERLNRYLDNTFSARQGKTINVTEEEDWSLQMVDCTWQPKHKVYRGLNQPTQIWKALANIPEQTDNFGSGNCSKLESPHSEEWLSGAKGMGSANVVKLLKRL</sequence>
<dbReference type="PANTHER" id="PTHR33116:SF80">
    <property type="entry name" value="REVERSE TRANSCRIPTASE ZINC-BINDING DOMAIN-CONTAINING PROTEIN"/>
    <property type="match status" value="1"/>
</dbReference>
<dbReference type="Proteomes" id="UP001605036">
    <property type="component" value="Unassembled WGS sequence"/>
</dbReference>
<dbReference type="EMBL" id="JBHFFA010000006">
    <property type="protein sequence ID" value="KAL2621494.1"/>
    <property type="molecule type" value="Genomic_DNA"/>
</dbReference>
<accession>A0ABD1Y404</accession>
<keyword evidence="2" id="KW-1185">Reference proteome</keyword>
<protein>
    <recommendedName>
        <fullName evidence="3">Reverse transcriptase domain-containing protein</fullName>
    </recommendedName>
</protein>
<reference evidence="1 2" key="1">
    <citation type="submission" date="2024-09" db="EMBL/GenBank/DDBJ databases">
        <title>Chromosome-scale assembly of Riccia fluitans.</title>
        <authorList>
            <person name="Paukszto L."/>
            <person name="Sawicki J."/>
            <person name="Karawczyk K."/>
            <person name="Piernik-Szablinska J."/>
            <person name="Szczecinska M."/>
            <person name="Mazdziarz M."/>
        </authorList>
    </citation>
    <scope>NUCLEOTIDE SEQUENCE [LARGE SCALE GENOMIC DNA]</scope>
    <source>
        <strain evidence="1">Rf_01</strain>
        <tissue evidence="1">Aerial parts of the thallus</tissue>
    </source>
</reference>